<keyword evidence="2" id="KW-1185">Reference proteome</keyword>
<dbReference type="Pfam" id="PF06996">
    <property type="entry name" value="T6SS_TssG"/>
    <property type="match status" value="1"/>
</dbReference>
<gene>
    <name evidence="1" type="primary">tssG</name>
    <name evidence="1" type="ORF">DIR46_03340</name>
</gene>
<evidence type="ECO:0000313" key="2">
    <source>
        <dbReference type="Proteomes" id="UP000245820"/>
    </source>
</evidence>
<protein>
    <submittedName>
        <fullName evidence="1">Type VI secretion system baseplate subunit TssG</fullName>
    </submittedName>
</protein>
<dbReference type="PANTHER" id="PTHR35564">
    <property type="match status" value="1"/>
</dbReference>
<dbReference type="OrthoDB" id="1523296at2"/>
<dbReference type="AlphaFoldDB" id="A0A2S2DQD0"/>
<dbReference type="Proteomes" id="UP000245820">
    <property type="component" value="Chromosome"/>
</dbReference>
<sequence>MQATKRAHGTSVIGLLLDEPYRFEFAQLLNLLLRELRRHGVSYERAMREVLRFQNNLSLSFPASEVHSLVVEPNVPDPLAALRRGELKRIRITPAFIGLLGAGGTLPLHDTERIAARKTDDGDASQRELLDVLSNRLIGLFYEAWAKYRVEHSLDIEGQDRLLPMLGAIAGVRSASAIGRTHPAGQVKQETMAYFSGLLRTRPVAASTIEQVLSAHFGLPIELEQFVGCWAPVPLNRRSTLGVTAPTLGSSAALGVRQWRHDLRARLHIGPLIEAQVAGFLPGGDALSALAEMASLFATPMMRYELRLLLAPPCIKRLTLSTRTTPRRLGWSTFLTGSDGVARRPEIRSMLRLPMPLSCATQGTGTVQTAATAPAPAL</sequence>
<proteinExistence type="predicted"/>
<dbReference type="PANTHER" id="PTHR35564:SF4">
    <property type="entry name" value="CYTOPLASMIC PROTEIN"/>
    <property type="match status" value="1"/>
</dbReference>
<name>A0A2S2DQD0_9BURK</name>
<reference evidence="1 2" key="1">
    <citation type="submission" date="2018-05" db="EMBL/GenBank/DDBJ databases">
        <title>Complete genome sequence of Massilia oculi sp. nov. CCUG 43427T (=DSM 26321T), the type strain of M. oculi, and comparison with genome sequences of other Massilia strains.</title>
        <authorList>
            <person name="Zhu B."/>
        </authorList>
    </citation>
    <scope>NUCLEOTIDE SEQUENCE [LARGE SCALE GENOMIC DNA]</scope>
    <source>
        <strain evidence="1 2">CCUG 43427</strain>
    </source>
</reference>
<evidence type="ECO:0000313" key="1">
    <source>
        <dbReference type="EMBL" id="AWL07602.1"/>
    </source>
</evidence>
<organism evidence="1 2">
    <name type="scientific">Massilia oculi</name>
    <dbReference type="NCBI Taxonomy" id="945844"/>
    <lineage>
        <taxon>Bacteria</taxon>
        <taxon>Pseudomonadati</taxon>
        <taxon>Pseudomonadota</taxon>
        <taxon>Betaproteobacteria</taxon>
        <taxon>Burkholderiales</taxon>
        <taxon>Oxalobacteraceae</taxon>
        <taxon>Telluria group</taxon>
        <taxon>Massilia</taxon>
    </lineage>
</organism>
<dbReference type="KEGG" id="mtim:DIR46_03340"/>
<accession>A0A2S2DQD0</accession>
<dbReference type="NCBIfam" id="TIGR03347">
    <property type="entry name" value="VI_chp_1"/>
    <property type="match status" value="1"/>
</dbReference>
<dbReference type="InterPro" id="IPR010732">
    <property type="entry name" value="T6SS_TssG-like"/>
</dbReference>
<dbReference type="RefSeq" id="WP_109347885.1">
    <property type="nucleotide sequence ID" value="NZ_CP029343.1"/>
</dbReference>
<dbReference type="EMBL" id="CP029343">
    <property type="protein sequence ID" value="AWL07602.1"/>
    <property type="molecule type" value="Genomic_DNA"/>
</dbReference>